<accession>A0ABR1BVV0</accession>
<protein>
    <submittedName>
        <fullName evidence="2">Uncharacterized protein</fullName>
    </submittedName>
</protein>
<evidence type="ECO:0000256" key="1">
    <source>
        <dbReference type="SAM" id="MobiDB-lite"/>
    </source>
</evidence>
<dbReference type="EMBL" id="JAVFWL010000001">
    <property type="protein sequence ID" value="KAK6729345.1"/>
    <property type="molecule type" value="Genomic_DNA"/>
</dbReference>
<sequence>MKASSLRTILLESTAFTRHTYHDDKTTLCTSATMMVPYVRRNLLNIPDKIKGSMDILESLFQTKNADYNAKKEGKEDEEAADEAESGSDEAEADEQNGEPPPKRVKRDSKPLLANRRSRPERGKFTILDGTSVAEPDEILDIDFNADLLQRIFRDSRVGIQFLARYGIIPNTRECKIESCPKEQLMSLIKHANGFVWRCRSCRKRRERRVITKISVYEGTFLFFSRMPMNKFFIFMLVWCENAGYTASEYNRLLGEFRLVEETIHNTIGFIRDHIQSWCLLRSSLHPIGGKGLIVELLETLHTEDVSAKHRSRRERRFTMRLVLICWQTDEIVTVELPDRQFLPSTLVKAVENNVKQGSTIVMRDLLMKRFGEKEELDEMLENHTLKTIADVWCDMDEEERDKQFMKTLMESVQPLPAEPFAYEYYFRRTFIDKPFNNLLKAIRELYSAHHVTQSDLAGL</sequence>
<reference evidence="2 3" key="1">
    <citation type="submission" date="2023-08" db="EMBL/GenBank/DDBJ databases">
        <title>A Necator americanus chromosomal reference genome.</title>
        <authorList>
            <person name="Ilik V."/>
            <person name="Petrzelkova K.J."/>
            <person name="Pardy F."/>
            <person name="Fuh T."/>
            <person name="Niatou-Singa F.S."/>
            <person name="Gouil Q."/>
            <person name="Baker L."/>
            <person name="Ritchie M.E."/>
            <person name="Jex A.R."/>
            <person name="Gazzola D."/>
            <person name="Li H."/>
            <person name="Toshio Fujiwara R."/>
            <person name="Zhan B."/>
            <person name="Aroian R.V."/>
            <person name="Pafco B."/>
            <person name="Schwarz E.M."/>
        </authorList>
    </citation>
    <scope>NUCLEOTIDE SEQUENCE [LARGE SCALE GENOMIC DNA]</scope>
    <source>
        <strain evidence="2 3">Aroian</strain>
        <tissue evidence="2">Whole animal</tissue>
    </source>
</reference>
<evidence type="ECO:0000313" key="2">
    <source>
        <dbReference type="EMBL" id="KAK6729345.1"/>
    </source>
</evidence>
<proteinExistence type="predicted"/>
<comment type="caution">
    <text evidence="2">The sequence shown here is derived from an EMBL/GenBank/DDBJ whole genome shotgun (WGS) entry which is preliminary data.</text>
</comment>
<name>A0ABR1BVV0_NECAM</name>
<evidence type="ECO:0000313" key="3">
    <source>
        <dbReference type="Proteomes" id="UP001303046"/>
    </source>
</evidence>
<feature type="compositionally biased region" description="Acidic residues" evidence="1">
    <location>
        <begin position="76"/>
        <end position="97"/>
    </location>
</feature>
<gene>
    <name evidence="2" type="primary">Necator_chrI.g2541</name>
    <name evidence="2" type="ORF">RB195_006413</name>
</gene>
<feature type="region of interest" description="Disordered" evidence="1">
    <location>
        <begin position="68"/>
        <end position="116"/>
    </location>
</feature>
<keyword evidence="3" id="KW-1185">Reference proteome</keyword>
<dbReference type="Proteomes" id="UP001303046">
    <property type="component" value="Unassembled WGS sequence"/>
</dbReference>
<organism evidence="2 3">
    <name type="scientific">Necator americanus</name>
    <name type="common">Human hookworm</name>
    <dbReference type="NCBI Taxonomy" id="51031"/>
    <lineage>
        <taxon>Eukaryota</taxon>
        <taxon>Metazoa</taxon>
        <taxon>Ecdysozoa</taxon>
        <taxon>Nematoda</taxon>
        <taxon>Chromadorea</taxon>
        <taxon>Rhabditida</taxon>
        <taxon>Rhabditina</taxon>
        <taxon>Rhabditomorpha</taxon>
        <taxon>Strongyloidea</taxon>
        <taxon>Ancylostomatidae</taxon>
        <taxon>Bunostominae</taxon>
        <taxon>Necator</taxon>
    </lineage>
</organism>